<evidence type="ECO:0000313" key="3">
    <source>
        <dbReference type="EMBL" id="GCD20816.1"/>
    </source>
</evidence>
<keyword evidence="2" id="KW-0472">Membrane</keyword>
<protein>
    <submittedName>
        <fullName evidence="3">Uncharacterized protein</fullName>
    </submittedName>
</protein>
<sequence length="455" mass="46691">MPPRTRSLIRRRRATRHTFQSVAGVLVVGAVASGAWLGLRGPDAPPPATVPSATPSSSPSSSRSSTPSGTPTQDVAPVVLDELPGLPPTQPLPAGLLERTTPGWVLTVYRSQPYPGFDEEPVVVRHTVVLVSPAGERYRVVDLPPTSSVQVVDWVAGQTTALVHVVASDGEPSGAARGRAVLDLRTGTVTPAGAGVGAADDTYLGRSADGAEIWTSSAGLANDVHRVDDGSARRIGVVGQWPSLDPTGRWLVATAPGTGSSAGSFTLLDLGGDGGGARETGLAGLGCDVVGWLDAADVLLVCSDSTTDELPTSESAHPALWRWDVVAGGTPEHLTDLRTGDPYPWPGGSWVRPGALALGAGEVGTDGCGVGAYTWDGSFTLIQAPTDRLENTFLTRSQGGDTYVESSPGCSGDAAPAEVTLHRADGTSSVLAPVPPTTTDVTQWASGVVTWAVAR</sequence>
<accession>A0A401V1N8</accession>
<dbReference type="Proteomes" id="UP000288246">
    <property type="component" value="Unassembled WGS sequence"/>
</dbReference>
<keyword evidence="2" id="KW-0812">Transmembrane</keyword>
<keyword evidence="2" id="KW-1133">Transmembrane helix</keyword>
<comment type="caution">
    <text evidence="3">The sequence shown here is derived from an EMBL/GenBank/DDBJ whole genome shotgun (WGS) entry which is preliminary data.</text>
</comment>
<gene>
    <name evidence="3" type="ORF">CTKZ_23780</name>
</gene>
<evidence type="ECO:0000313" key="4">
    <source>
        <dbReference type="Proteomes" id="UP000288246"/>
    </source>
</evidence>
<feature type="region of interest" description="Disordered" evidence="1">
    <location>
        <begin position="42"/>
        <end position="75"/>
    </location>
</feature>
<proteinExistence type="predicted"/>
<evidence type="ECO:0000256" key="2">
    <source>
        <dbReference type="SAM" id="Phobius"/>
    </source>
</evidence>
<name>A0A401V1N8_9CELL</name>
<evidence type="ECO:0000256" key="1">
    <source>
        <dbReference type="SAM" id="MobiDB-lite"/>
    </source>
</evidence>
<keyword evidence="4" id="KW-1185">Reference proteome</keyword>
<dbReference type="AlphaFoldDB" id="A0A401V1N8"/>
<feature type="compositionally biased region" description="Low complexity" evidence="1">
    <location>
        <begin position="50"/>
        <end position="72"/>
    </location>
</feature>
<reference evidence="3 4" key="1">
    <citation type="submission" date="2018-11" db="EMBL/GenBank/DDBJ databases">
        <title>Draft genome sequence of Cellulomonas takizawaensis strain TKZ-21.</title>
        <authorList>
            <person name="Yamamura H."/>
            <person name="Hayashi T."/>
            <person name="Hamada M."/>
            <person name="Serisawa Y."/>
            <person name="Matsuyama K."/>
            <person name="Nakagawa Y."/>
            <person name="Otoguro M."/>
            <person name="Yanagida F."/>
            <person name="Hayakawa M."/>
        </authorList>
    </citation>
    <scope>NUCLEOTIDE SEQUENCE [LARGE SCALE GENOMIC DNA]</scope>
    <source>
        <strain evidence="3 4">TKZ-21</strain>
    </source>
</reference>
<organism evidence="3 4">
    <name type="scientific">Cellulomonas algicola</name>
    <dbReference type="NCBI Taxonomy" id="2071633"/>
    <lineage>
        <taxon>Bacteria</taxon>
        <taxon>Bacillati</taxon>
        <taxon>Actinomycetota</taxon>
        <taxon>Actinomycetes</taxon>
        <taxon>Micrococcales</taxon>
        <taxon>Cellulomonadaceae</taxon>
        <taxon>Cellulomonas</taxon>
    </lineage>
</organism>
<feature type="transmembrane region" description="Helical" evidence="2">
    <location>
        <begin position="21"/>
        <end position="39"/>
    </location>
</feature>
<dbReference type="EMBL" id="BHYL01000196">
    <property type="protein sequence ID" value="GCD20816.1"/>
    <property type="molecule type" value="Genomic_DNA"/>
</dbReference>